<dbReference type="InterPro" id="IPR027417">
    <property type="entry name" value="P-loop_NTPase"/>
</dbReference>
<dbReference type="PROSITE" id="PS50929">
    <property type="entry name" value="ABC_TM1F"/>
    <property type="match status" value="1"/>
</dbReference>
<dbReference type="EMBL" id="JACOOQ010000027">
    <property type="protein sequence ID" value="MBC5641197.1"/>
    <property type="molecule type" value="Genomic_DNA"/>
</dbReference>
<dbReference type="SMART" id="SM00382">
    <property type="entry name" value="AAA"/>
    <property type="match status" value="1"/>
</dbReference>
<dbReference type="PANTHER" id="PTHR43394:SF1">
    <property type="entry name" value="ATP-BINDING CASSETTE SUB-FAMILY B MEMBER 10, MITOCHONDRIAL"/>
    <property type="match status" value="1"/>
</dbReference>
<dbReference type="RefSeq" id="WP_022211668.1">
    <property type="nucleotide sequence ID" value="NZ_JACOOQ010000027.1"/>
</dbReference>
<evidence type="ECO:0000313" key="14">
    <source>
        <dbReference type="Proteomes" id="UP000662088"/>
    </source>
</evidence>
<dbReference type="Proteomes" id="UP000662088">
    <property type="component" value="Unassembled WGS sequence"/>
</dbReference>
<evidence type="ECO:0000256" key="4">
    <source>
        <dbReference type="ARBA" id="ARBA00022692"/>
    </source>
</evidence>
<gene>
    <name evidence="13" type="ORF">H8R92_12575</name>
</gene>
<dbReference type="SUPFAM" id="SSF90123">
    <property type="entry name" value="ABC transporter transmembrane region"/>
    <property type="match status" value="1"/>
</dbReference>
<evidence type="ECO:0000259" key="11">
    <source>
        <dbReference type="PROSITE" id="PS50893"/>
    </source>
</evidence>
<reference evidence="13" key="1">
    <citation type="submission" date="2020-08" db="EMBL/GenBank/DDBJ databases">
        <title>Genome public.</title>
        <authorList>
            <person name="Liu C."/>
            <person name="Sun Q."/>
        </authorList>
    </citation>
    <scope>NUCLEOTIDE SEQUENCE</scope>
    <source>
        <strain evidence="13">NSJ-42</strain>
    </source>
</reference>
<keyword evidence="6" id="KW-0788">Thiol protease</keyword>
<evidence type="ECO:0000256" key="8">
    <source>
        <dbReference type="ARBA" id="ARBA00022989"/>
    </source>
</evidence>
<dbReference type="InterPro" id="IPR036640">
    <property type="entry name" value="ABC1_TM_sf"/>
</dbReference>
<dbReference type="GO" id="GO:0015421">
    <property type="term" value="F:ABC-type oligopeptide transporter activity"/>
    <property type="evidence" value="ECO:0007669"/>
    <property type="project" value="TreeGrafter"/>
</dbReference>
<evidence type="ECO:0000256" key="7">
    <source>
        <dbReference type="ARBA" id="ARBA00022840"/>
    </source>
</evidence>
<evidence type="ECO:0000256" key="5">
    <source>
        <dbReference type="ARBA" id="ARBA00022741"/>
    </source>
</evidence>
<feature type="transmembrane region" description="Helical" evidence="10">
    <location>
        <begin position="250"/>
        <end position="272"/>
    </location>
</feature>
<keyword evidence="7 13" id="KW-0067">ATP-binding</keyword>
<feature type="transmembrane region" description="Helical" evidence="10">
    <location>
        <begin position="133"/>
        <end position="155"/>
    </location>
</feature>
<dbReference type="Pfam" id="PF00664">
    <property type="entry name" value="ABC_membrane"/>
    <property type="match status" value="1"/>
</dbReference>
<dbReference type="InterPro" id="IPR039421">
    <property type="entry name" value="Type_1_exporter"/>
</dbReference>
<organism evidence="13 14">
    <name type="scientific">Clostridium lentum</name>
    <dbReference type="NCBI Taxonomy" id="2763037"/>
    <lineage>
        <taxon>Bacteria</taxon>
        <taxon>Bacillati</taxon>
        <taxon>Bacillota</taxon>
        <taxon>Clostridia</taxon>
        <taxon>Eubacteriales</taxon>
        <taxon>Clostridiaceae</taxon>
        <taxon>Clostridium</taxon>
    </lineage>
</organism>
<protein>
    <submittedName>
        <fullName evidence="13">ABC transporter ATP-binding protein</fullName>
    </submittedName>
</protein>
<dbReference type="Gene3D" id="1.20.1560.10">
    <property type="entry name" value="ABC transporter type 1, transmembrane domain"/>
    <property type="match status" value="1"/>
</dbReference>
<sequence length="557" mass="61229">MNRNGLKVMYKLIGLVLPLVHVMIAAITMGVIGFLTAIFIIVLGGVGLLNILGFATALSLKQVIIGIVICAVLRGILRYAEQGSNHYIAFKLLALIRHKVFIKLRKLAPAKLEGKDKGNLISIITTDTELLEVFYAHTISPIIIAFITSVIMTIFIGSYNIFLGAIALVAYFIVGVIIPVWSSNQGDETGQQYRDELGDLNSYFLSSIRGINDIIQYGVGKERLDEINRRTDELETKQKFLLKQEGSNRAVTDTAILLCSMVMLFAGCIFYNKGQVDFTQVIIPLIALMSSFGPVVAISNLSNNLFHTIAAGNRVLDLLEEEPAVEEVSGKETVEFADMKLENVSFAYDDEVILEDFNMEIKKNTIIGIYGKSGCGKSTLLKLLMRFWEVNNGAITIGGKNINEINTSDLRKMQSFVTQDTYLFNDTIANNIGIAKENATMEEIIAAAKKASIHDFIMSLPKGYDSKVGELGGNLSGGEKQRIGIARAFLHDAPMILLDEPTSNLDSLNEGIILKSLMESKENKTIIIVSHRKSTMNIADVVLDVEKNSLQGKSRAS</sequence>
<dbReference type="Gene3D" id="3.40.50.300">
    <property type="entry name" value="P-loop containing nucleotide triphosphate hydrolases"/>
    <property type="match status" value="1"/>
</dbReference>
<dbReference type="SUPFAM" id="SSF52540">
    <property type="entry name" value="P-loop containing nucleoside triphosphate hydrolases"/>
    <property type="match status" value="1"/>
</dbReference>
<keyword evidence="3" id="KW-1003">Cell membrane</keyword>
<feature type="domain" description="ABC transporter" evidence="11">
    <location>
        <begin position="339"/>
        <end position="557"/>
    </location>
</feature>
<evidence type="ECO:0000259" key="12">
    <source>
        <dbReference type="PROSITE" id="PS50929"/>
    </source>
</evidence>
<dbReference type="AlphaFoldDB" id="A0A8I0AFK8"/>
<comment type="caution">
    <text evidence="13">The sequence shown here is derived from an EMBL/GenBank/DDBJ whole genome shotgun (WGS) entry which is preliminary data.</text>
</comment>
<dbReference type="PROSITE" id="PS50893">
    <property type="entry name" value="ABC_TRANSPORTER_2"/>
    <property type="match status" value="1"/>
</dbReference>
<keyword evidence="14" id="KW-1185">Reference proteome</keyword>
<feature type="transmembrane region" description="Helical" evidence="10">
    <location>
        <begin position="161"/>
        <end position="181"/>
    </location>
</feature>
<feature type="transmembrane region" description="Helical" evidence="10">
    <location>
        <begin position="12"/>
        <end position="45"/>
    </location>
</feature>
<dbReference type="InterPro" id="IPR003593">
    <property type="entry name" value="AAA+_ATPase"/>
</dbReference>
<dbReference type="InterPro" id="IPR011527">
    <property type="entry name" value="ABC1_TM_dom"/>
</dbReference>
<evidence type="ECO:0000256" key="10">
    <source>
        <dbReference type="SAM" id="Phobius"/>
    </source>
</evidence>
<evidence type="ECO:0000256" key="2">
    <source>
        <dbReference type="ARBA" id="ARBA00022448"/>
    </source>
</evidence>
<dbReference type="InterPro" id="IPR003439">
    <property type="entry name" value="ABC_transporter-like_ATP-bd"/>
</dbReference>
<dbReference type="PANTHER" id="PTHR43394">
    <property type="entry name" value="ATP-DEPENDENT PERMEASE MDL1, MITOCHONDRIAL"/>
    <property type="match status" value="1"/>
</dbReference>
<evidence type="ECO:0000256" key="6">
    <source>
        <dbReference type="ARBA" id="ARBA00022807"/>
    </source>
</evidence>
<dbReference type="GO" id="GO:0008234">
    <property type="term" value="F:cysteine-type peptidase activity"/>
    <property type="evidence" value="ECO:0007669"/>
    <property type="project" value="UniProtKB-KW"/>
</dbReference>
<keyword evidence="5" id="KW-0547">Nucleotide-binding</keyword>
<evidence type="ECO:0000256" key="9">
    <source>
        <dbReference type="ARBA" id="ARBA00023136"/>
    </source>
</evidence>
<dbReference type="PROSITE" id="PS00211">
    <property type="entry name" value="ABC_TRANSPORTER_1"/>
    <property type="match status" value="1"/>
</dbReference>
<keyword evidence="6" id="KW-0645">Protease</keyword>
<dbReference type="GO" id="GO:0005886">
    <property type="term" value="C:plasma membrane"/>
    <property type="evidence" value="ECO:0007669"/>
    <property type="project" value="UniProtKB-SubCell"/>
</dbReference>
<dbReference type="FunFam" id="3.40.50.300:FF:000299">
    <property type="entry name" value="ABC transporter ATP-binding protein/permease"/>
    <property type="match status" value="1"/>
</dbReference>
<evidence type="ECO:0000313" key="13">
    <source>
        <dbReference type="EMBL" id="MBC5641197.1"/>
    </source>
</evidence>
<dbReference type="Pfam" id="PF00005">
    <property type="entry name" value="ABC_tran"/>
    <property type="match status" value="1"/>
</dbReference>
<keyword evidence="2" id="KW-0813">Transport</keyword>
<evidence type="ECO:0000256" key="1">
    <source>
        <dbReference type="ARBA" id="ARBA00004651"/>
    </source>
</evidence>
<comment type="subcellular location">
    <subcellularLocation>
        <location evidence="1">Cell membrane</location>
        <topology evidence="1">Multi-pass membrane protein</topology>
    </subcellularLocation>
</comment>
<feature type="transmembrane region" description="Helical" evidence="10">
    <location>
        <begin position="278"/>
        <end position="298"/>
    </location>
</feature>
<dbReference type="GO" id="GO:0005524">
    <property type="term" value="F:ATP binding"/>
    <property type="evidence" value="ECO:0007669"/>
    <property type="project" value="UniProtKB-KW"/>
</dbReference>
<name>A0A8I0AFK8_9CLOT</name>
<accession>A0A8I0AFK8</accession>
<proteinExistence type="predicted"/>
<keyword evidence="9 10" id="KW-0472">Membrane</keyword>
<feature type="domain" description="ABC transmembrane type-1" evidence="12">
    <location>
        <begin position="24"/>
        <end position="305"/>
    </location>
</feature>
<keyword evidence="8 10" id="KW-1133">Transmembrane helix</keyword>
<dbReference type="GO" id="GO:0016887">
    <property type="term" value="F:ATP hydrolysis activity"/>
    <property type="evidence" value="ECO:0007669"/>
    <property type="project" value="InterPro"/>
</dbReference>
<keyword evidence="6" id="KW-0378">Hydrolase</keyword>
<keyword evidence="4 10" id="KW-0812">Transmembrane</keyword>
<evidence type="ECO:0000256" key="3">
    <source>
        <dbReference type="ARBA" id="ARBA00022475"/>
    </source>
</evidence>
<dbReference type="InterPro" id="IPR017871">
    <property type="entry name" value="ABC_transporter-like_CS"/>
</dbReference>